<reference evidence="1" key="1">
    <citation type="submission" date="2019-08" db="EMBL/GenBank/DDBJ databases">
        <authorList>
            <person name="Kucharzyk K."/>
            <person name="Murdoch R.W."/>
            <person name="Higgins S."/>
            <person name="Loffler F."/>
        </authorList>
    </citation>
    <scope>NUCLEOTIDE SEQUENCE</scope>
</reference>
<evidence type="ECO:0000313" key="1">
    <source>
        <dbReference type="EMBL" id="MPN60326.1"/>
    </source>
</evidence>
<dbReference type="AlphaFoldDB" id="A0A645JA74"/>
<proteinExistence type="predicted"/>
<sequence length="169" mass="19193">MVLAEQFPRRFKREVRHQPMPDLEVAGVRPHFAVERRVGMGEHMFPEVDAEILFAKLAKKRFRLRKPFRAPEITARIGPRLPARLQSENVAGDVFFAQFPGEGQHLSGVEGSAGAVVAAEAPLRRRRSAAAEQHIAAHRVQQIRPGEEVEVHALRHPAQKRRKPFFYAE</sequence>
<comment type="caution">
    <text evidence="1">The sequence shown here is derived from an EMBL/GenBank/DDBJ whole genome shotgun (WGS) entry which is preliminary data.</text>
</comment>
<dbReference type="EMBL" id="VSSQ01135449">
    <property type="protein sequence ID" value="MPN60326.1"/>
    <property type="molecule type" value="Genomic_DNA"/>
</dbReference>
<name>A0A645JA74_9ZZZZ</name>
<protein>
    <submittedName>
        <fullName evidence="1">Uncharacterized protein</fullName>
    </submittedName>
</protein>
<organism evidence="1">
    <name type="scientific">bioreactor metagenome</name>
    <dbReference type="NCBI Taxonomy" id="1076179"/>
    <lineage>
        <taxon>unclassified sequences</taxon>
        <taxon>metagenomes</taxon>
        <taxon>ecological metagenomes</taxon>
    </lineage>
</organism>
<accession>A0A645JA74</accession>
<gene>
    <name evidence="1" type="ORF">SDC9_208054</name>
</gene>